<dbReference type="Pfam" id="PF02518">
    <property type="entry name" value="HATPase_c"/>
    <property type="match status" value="1"/>
</dbReference>
<evidence type="ECO:0000256" key="2">
    <source>
        <dbReference type="ARBA" id="ARBA00012438"/>
    </source>
</evidence>
<dbReference type="NCBIfam" id="TIGR00229">
    <property type="entry name" value="sensory_box"/>
    <property type="match status" value="3"/>
</dbReference>
<dbReference type="SUPFAM" id="SSF52172">
    <property type="entry name" value="CheY-like"/>
    <property type="match status" value="1"/>
</dbReference>
<dbReference type="FunFam" id="3.30.450.20:FF:000099">
    <property type="entry name" value="Sensory box sensor histidine kinase"/>
    <property type="match status" value="1"/>
</dbReference>
<keyword evidence="4 12" id="KW-0808">Transferase</keyword>
<evidence type="ECO:0000259" key="10">
    <source>
        <dbReference type="PROSITE" id="PS50110"/>
    </source>
</evidence>
<dbReference type="FunFam" id="1.10.287.130:FF:000001">
    <property type="entry name" value="Two-component sensor histidine kinase"/>
    <property type="match status" value="1"/>
</dbReference>
<keyword evidence="7" id="KW-0472">Membrane</keyword>
<dbReference type="InterPro" id="IPR036890">
    <property type="entry name" value="HATPase_C_sf"/>
</dbReference>
<keyword evidence="3 8" id="KW-0597">Phosphoprotein</keyword>
<organism evidence="12">
    <name type="scientific">uncultured Lysobacter sp</name>
    <dbReference type="NCBI Taxonomy" id="271060"/>
    <lineage>
        <taxon>Bacteria</taxon>
        <taxon>Pseudomonadati</taxon>
        <taxon>Pseudomonadota</taxon>
        <taxon>Gammaproteobacteria</taxon>
        <taxon>Lysobacterales</taxon>
        <taxon>Lysobacteraceae</taxon>
        <taxon>Lysobacter</taxon>
        <taxon>environmental samples</taxon>
    </lineage>
</organism>
<evidence type="ECO:0000256" key="5">
    <source>
        <dbReference type="ARBA" id="ARBA00022777"/>
    </source>
</evidence>
<evidence type="ECO:0000256" key="1">
    <source>
        <dbReference type="ARBA" id="ARBA00000085"/>
    </source>
</evidence>
<dbReference type="InterPro" id="IPR036097">
    <property type="entry name" value="HisK_dim/P_sf"/>
</dbReference>
<dbReference type="GO" id="GO:0008168">
    <property type="term" value="F:methyltransferase activity"/>
    <property type="evidence" value="ECO:0007669"/>
    <property type="project" value="UniProtKB-KW"/>
</dbReference>
<dbReference type="Pfam" id="PF08447">
    <property type="entry name" value="PAS_3"/>
    <property type="match status" value="1"/>
</dbReference>
<protein>
    <recommendedName>
        <fullName evidence="2">histidine kinase</fullName>
        <ecNumber evidence="2">2.7.13.3</ecNumber>
    </recommendedName>
</protein>
<evidence type="ECO:0000259" key="11">
    <source>
        <dbReference type="PROSITE" id="PS50113"/>
    </source>
</evidence>
<sequence length="944" mass="104240">MSAHRSGPCATSSADDFRSWFERACAQNPTLGPRENWPQPLPALVDLALNSKAPVYLVWGPELCMLYNQAYTEILGDRHPGALGQPFSSVWREAWLQIEPWIARGLAGEAVHRENERFVIQRDGVEQEAWFSFSNTPVREQSGGVAGIYCTLAETTQQVRAERQQADALAKLEHLFRQAPGFMAVTSGPEHIVELANEACMRLVGREDLVGRSVREAIPELAEQVYLDLFDRVYRTGEAFVGSRMAVHFQPPGADAPTQRHVDFVFQPIMGAHGGVSGVFVQGTDVTEHQQAQDALRQSEMGALRLAVDAEMHARRLDALLDAAPVGIIYADRNGRLEIVNAAIRAMWGDTPAASSPDDYVQWKAWWADGSERDGQPLRMQDWPISRALRGEEDARAVIEIEPFGRPGVRRTAQLQAKPVRTQDGTVIGAVVAEMDITEQVRMQARLRESEAKFRIITNAMPQMVWSTLPDGYHDYYNQRWYDYTGVPEGSTDGAEWNGLFHPGDQARAWEVWRHSLATGEPYEIEYRLRHHSGEYRWVLGRALPVHNERGLIVRWMGTCTDIHEQLMAQEMLQDASRRKDEFLAMLAHELRNPLAPITTAASVLVSTAADPQRVREVGEVIQRQARHMTKMVDDLLDVSRVTRGLVTFDFEIIDLKTVVRSAIEQINPLIEERGHQLGVWMPPGEVLVHGDRVRLVQVVANLLNNAAKYTRSGGRIDLELAISEGVAIVQVRDNGSGIDAQLLPHVFDLFTQGARGPDRSQGGLGIGLALARSVVSLHGGRITATSAGRGHGSELTVSIPLAELDAAHVHGNASGAARAKGAPLRVIVVDDNTDAARTIALLLQLQGHEVRVFHNAAAALDEARRAPAQLYVLDIGLPDMSGYELARLLRQDVAGADARLIAITGYGRSQDRALSHEAGFDLHLVKPVDAEQLLQAIATLTKS</sequence>
<dbReference type="InterPro" id="IPR005467">
    <property type="entry name" value="His_kinase_dom"/>
</dbReference>
<feature type="domain" description="Histidine kinase" evidence="9">
    <location>
        <begin position="586"/>
        <end position="804"/>
    </location>
</feature>
<dbReference type="PROSITE" id="PS50110">
    <property type="entry name" value="RESPONSE_REGULATORY"/>
    <property type="match status" value="1"/>
</dbReference>
<evidence type="ECO:0000256" key="6">
    <source>
        <dbReference type="ARBA" id="ARBA00023012"/>
    </source>
</evidence>
<keyword evidence="12" id="KW-0489">Methyltransferase</keyword>
<dbReference type="AlphaFoldDB" id="A0A6J4M7F7"/>
<dbReference type="EC" id="2.7.13.3" evidence="2"/>
<evidence type="ECO:0000313" key="12">
    <source>
        <dbReference type="EMBL" id="CAA9351468.1"/>
    </source>
</evidence>
<dbReference type="CDD" id="cd18773">
    <property type="entry name" value="PDC1_HK_sensor"/>
    <property type="match status" value="1"/>
</dbReference>
<dbReference type="EMBL" id="CADCUA010000661">
    <property type="protein sequence ID" value="CAA9351468.1"/>
    <property type="molecule type" value="Genomic_DNA"/>
</dbReference>
<dbReference type="PRINTS" id="PR00344">
    <property type="entry name" value="BCTRLSENSOR"/>
</dbReference>
<dbReference type="FunFam" id="3.30.565.10:FF:000006">
    <property type="entry name" value="Sensor histidine kinase WalK"/>
    <property type="match status" value="1"/>
</dbReference>
<dbReference type="GO" id="GO:0000155">
    <property type="term" value="F:phosphorelay sensor kinase activity"/>
    <property type="evidence" value="ECO:0007669"/>
    <property type="project" value="InterPro"/>
</dbReference>
<comment type="catalytic activity">
    <reaction evidence="1">
        <text>ATP + protein L-histidine = ADP + protein N-phospho-L-histidine.</text>
        <dbReference type="EC" id="2.7.13.3"/>
    </reaction>
</comment>
<dbReference type="PROSITE" id="PS50113">
    <property type="entry name" value="PAC"/>
    <property type="match status" value="2"/>
</dbReference>
<dbReference type="SUPFAM" id="SSF55785">
    <property type="entry name" value="PYP-like sensor domain (PAS domain)"/>
    <property type="match status" value="4"/>
</dbReference>
<gene>
    <name evidence="12" type="ORF">AVDCRST_MAG71-2802</name>
</gene>
<dbReference type="PANTHER" id="PTHR43547:SF2">
    <property type="entry name" value="HYBRID SIGNAL TRANSDUCTION HISTIDINE KINASE C"/>
    <property type="match status" value="1"/>
</dbReference>
<dbReference type="PROSITE" id="PS50109">
    <property type="entry name" value="HIS_KIN"/>
    <property type="match status" value="1"/>
</dbReference>
<evidence type="ECO:0000256" key="3">
    <source>
        <dbReference type="ARBA" id="ARBA00022553"/>
    </source>
</evidence>
<dbReference type="CDD" id="cd17580">
    <property type="entry name" value="REC_2_DhkD-like"/>
    <property type="match status" value="1"/>
</dbReference>
<reference evidence="12" key="1">
    <citation type="submission" date="2020-02" db="EMBL/GenBank/DDBJ databases">
        <authorList>
            <person name="Meier V. D."/>
        </authorList>
    </citation>
    <scope>NUCLEOTIDE SEQUENCE</scope>
    <source>
        <strain evidence="12">AVDCRST_MAG71</strain>
    </source>
</reference>
<dbReference type="InterPro" id="IPR011006">
    <property type="entry name" value="CheY-like_superfamily"/>
</dbReference>
<dbReference type="CDD" id="cd00082">
    <property type="entry name" value="HisKA"/>
    <property type="match status" value="1"/>
</dbReference>
<dbReference type="InterPro" id="IPR013655">
    <property type="entry name" value="PAS_fold_3"/>
</dbReference>
<dbReference type="Gene3D" id="1.10.287.130">
    <property type="match status" value="1"/>
</dbReference>
<keyword evidence="6" id="KW-0902">Two-component regulatory system</keyword>
<dbReference type="Gene3D" id="3.30.565.10">
    <property type="entry name" value="Histidine kinase-like ATPase, C-terminal domain"/>
    <property type="match status" value="1"/>
</dbReference>
<feature type="domain" description="PAC" evidence="11">
    <location>
        <begin position="523"/>
        <end position="575"/>
    </location>
</feature>
<dbReference type="SMART" id="SM00448">
    <property type="entry name" value="REC"/>
    <property type="match status" value="1"/>
</dbReference>
<feature type="domain" description="Response regulatory" evidence="10">
    <location>
        <begin position="826"/>
        <end position="942"/>
    </location>
</feature>
<dbReference type="InterPro" id="IPR003661">
    <property type="entry name" value="HisK_dim/P_dom"/>
</dbReference>
<dbReference type="InterPro" id="IPR001789">
    <property type="entry name" value="Sig_transdc_resp-reg_receiver"/>
</dbReference>
<dbReference type="Gene3D" id="3.30.450.20">
    <property type="entry name" value="PAS domain"/>
    <property type="match status" value="4"/>
</dbReference>
<dbReference type="SMART" id="SM00086">
    <property type="entry name" value="PAC"/>
    <property type="match status" value="4"/>
</dbReference>
<dbReference type="InterPro" id="IPR000700">
    <property type="entry name" value="PAS-assoc_C"/>
</dbReference>
<dbReference type="SUPFAM" id="SSF55874">
    <property type="entry name" value="ATPase domain of HSP90 chaperone/DNA topoisomerase II/histidine kinase"/>
    <property type="match status" value="1"/>
</dbReference>
<dbReference type="InterPro" id="IPR000014">
    <property type="entry name" value="PAS"/>
</dbReference>
<dbReference type="Pfam" id="PF00072">
    <property type="entry name" value="Response_reg"/>
    <property type="match status" value="1"/>
</dbReference>
<feature type="domain" description="PAC" evidence="11">
    <location>
        <begin position="397"/>
        <end position="449"/>
    </location>
</feature>
<evidence type="ECO:0000259" key="9">
    <source>
        <dbReference type="PROSITE" id="PS50109"/>
    </source>
</evidence>
<dbReference type="GO" id="GO:0032259">
    <property type="term" value="P:methylation"/>
    <property type="evidence" value="ECO:0007669"/>
    <property type="project" value="UniProtKB-KW"/>
</dbReference>
<evidence type="ECO:0000256" key="4">
    <source>
        <dbReference type="ARBA" id="ARBA00022679"/>
    </source>
</evidence>
<dbReference type="InterPro" id="IPR003594">
    <property type="entry name" value="HATPase_dom"/>
</dbReference>
<dbReference type="SMART" id="SM00388">
    <property type="entry name" value="HisKA"/>
    <property type="match status" value="1"/>
</dbReference>
<dbReference type="SMART" id="SM00091">
    <property type="entry name" value="PAS"/>
    <property type="match status" value="4"/>
</dbReference>
<dbReference type="InterPro" id="IPR001610">
    <property type="entry name" value="PAC"/>
</dbReference>
<feature type="modified residue" description="4-aspartylphosphate" evidence="8">
    <location>
        <position position="875"/>
    </location>
</feature>
<dbReference type="SUPFAM" id="SSF47384">
    <property type="entry name" value="Homodimeric domain of signal transducing histidine kinase"/>
    <property type="match status" value="1"/>
</dbReference>
<proteinExistence type="predicted"/>
<dbReference type="CDD" id="cd00075">
    <property type="entry name" value="HATPase"/>
    <property type="match status" value="1"/>
</dbReference>
<dbReference type="InterPro" id="IPR004358">
    <property type="entry name" value="Sig_transdc_His_kin-like_C"/>
</dbReference>
<evidence type="ECO:0000256" key="8">
    <source>
        <dbReference type="PROSITE-ProRule" id="PRU00169"/>
    </source>
</evidence>
<accession>A0A6J4M7F7</accession>
<name>A0A6J4M7F7_9GAMM</name>
<dbReference type="InterPro" id="IPR013656">
    <property type="entry name" value="PAS_4"/>
</dbReference>
<evidence type="ECO:0000256" key="7">
    <source>
        <dbReference type="ARBA" id="ARBA00023136"/>
    </source>
</evidence>
<keyword evidence="5 12" id="KW-0418">Kinase</keyword>
<dbReference type="GO" id="GO:0005886">
    <property type="term" value="C:plasma membrane"/>
    <property type="evidence" value="ECO:0007669"/>
    <property type="project" value="UniProtKB-ARBA"/>
</dbReference>
<dbReference type="PANTHER" id="PTHR43547">
    <property type="entry name" value="TWO-COMPONENT HISTIDINE KINASE"/>
    <property type="match status" value="1"/>
</dbReference>
<dbReference type="Pfam" id="PF00512">
    <property type="entry name" value="HisKA"/>
    <property type="match status" value="1"/>
</dbReference>
<dbReference type="InterPro" id="IPR035965">
    <property type="entry name" value="PAS-like_dom_sf"/>
</dbReference>
<dbReference type="Gene3D" id="3.40.50.2300">
    <property type="match status" value="1"/>
</dbReference>
<dbReference type="CDD" id="cd00130">
    <property type="entry name" value="PAS"/>
    <property type="match status" value="1"/>
</dbReference>
<dbReference type="SMART" id="SM00387">
    <property type="entry name" value="HATPase_c"/>
    <property type="match status" value="1"/>
</dbReference>
<dbReference type="Pfam" id="PF08448">
    <property type="entry name" value="PAS_4"/>
    <property type="match status" value="3"/>
</dbReference>